<dbReference type="SUPFAM" id="SSF50129">
    <property type="entry name" value="GroES-like"/>
    <property type="match status" value="1"/>
</dbReference>
<feature type="domain" description="Carrier" evidence="10">
    <location>
        <begin position="1957"/>
        <end position="2032"/>
    </location>
</feature>
<dbReference type="Pfam" id="PF16197">
    <property type="entry name" value="KAsynt_C_assoc"/>
    <property type="match status" value="2"/>
</dbReference>
<dbReference type="InterPro" id="IPR050091">
    <property type="entry name" value="PKS_NRPS_Biosynth_Enz"/>
</dbReference>
<dbReference type="SUPFAM" id="SSF55048">
    <property type="entry name" value="Probable ACP-binding domain of malonyl-CoA ACP transacylase"/>
    <property type="match status" value="2"/>
</dbReference>
<comment type="cofactor">
    <cofactor evidence="1">
        <name>pantetheine 4'-phosphate</name>
        <dbReference type="ChEBI" id="CHEBI:47942"/>
    </cofactor>
</comment>
<dbReference type="InterPro" id="IPR001227">
    <property type="entry name" value="Ac_transferase_dom_sf"/>
</dbReference>
<dbReference type="SMART" id="SM00826">
    <property type="entry name" value="PKS_DH"/>
    <property type="match status" value="2"/>
</dbReference>
<dbReference type="InterPro" id="IPR036291">
    <property type="entry name" value="NAD(P)-bd_dom_sf"/>
</dbReference>
<dbReference type="Pfam" id="PF22953">
    <property type="entry name" value="SpnB_Rossmann"/>
    <property type="match status" value="2"/>
</dbReference>
<dbReference type="CDD" id="cd05195">
    <property type="entry name" value="enoyl_red"/>
    <property type="match status" value="1"/>
</dbReference>
<dbReference type="PROSITE" id="PS52004">
    <property type="entry name" value="KS3_2"/>
    <property type="match status" value="2"/>
</dbReference>
<dbReference type="InterPro" id="IPR015083">
    <property type="entry name" value="NorB/c/GfsB-D-like_docking"/>
</dbReference>
<dbReference type="PROSITE" id="PS01162">
    <property type="entry name" value="QOR_ZETA_CRYSTAL"/>
    <property type="match status" value="1"/>
</dbReference>
<keyword evidence="8" id="KW-0012">Acyltransferase</keyword>
<dbReference type="Gene3D" id="3.40.366.10">
    <property type="entry name" value="Malonyl-Coenzyme A Acyl Carrier Protein, domain 2"/>
    <property type="match status" value="2"/>
</dbReference>
<dbReference type="Gene3D" id="3.10.129.110">
    <property type="entry name" value="Polyketide synthase dehydratase"/>
    <property type="match status" value="3"/>
</dbReference>
<dbReference type="InterPro" id="IPR016035">
    <property type="entry name" value="Acyl_Trfase/lysoPLipase"/>
</dbReference>
<dbReference type="Gene3D" id="3.40.50.11460">
    <property type="match status" value="1"/>
</dbReference>
<dbReference type="InterPro" id="IPR036736">
    <property type="entry name" value="ACP-like_sf"/>
</dbReference>
<dbReference type="Pfam" id="PF14765">
    <property type="entry name" value="PS-DH"/>
    <property type="match status" value="1"/>
</dbReference>
<dbReference type="InterPro" id="IPR006162">
    <property type="entry name" value="Ppantetheine_attach_site"/>
</dbReference>
<dbReference type="InterPro" id="IPR016039">
    <property type="entry name" value="Thiolase-like"/>
</dbReference>
<comment type="pathway">
    <text evidence="2">Antibiotic biosynthesis.</text>
</comment>
<dbReference type="PROSITE" id="PS00012">
    <property type="entry name" value="PHOSPHOPANTETHEINE"/>
    <property type="match status" value="1"/>
</dbReference>
<dbReference type="SMART" id="SM01294">
    <property type="entry name" value="PKS_PP_betabranch"/>
    <property type="match status" value="2"/>
</dbReference>
<reference evidence="14" key="1">
    <citation type="journal article" date="2019" name="Int. J. Syst. Evol. Microbiol.">
        <title>The Global Catalogue of Microorganisms (GCM) 10K type strain sequencing project: providing services to taxonomists for standard genome sequencing and annotation.</title>
        <authorList>
            <consortium name="The Broad Institute Genomics Platform"/>
            <consortium name="The Broad Institute Genome Sequencing Center for Infectious Disease"/>
            <person name="Wu L."/>
            <person name="Ma J."/>
        </authorList>
    </citation>
    <scope>NUCLEOTIDE SEQUENCE [LARGE SCALE GENOMIC DNA]</scope>
    <source>
        <strain evidence="14">CGMCC 4.7683</strain>
    </source>
</reference>
<dbReference type="InterPro" id="IPR016036">
    <property type="entry name" value="Malonyl_transacylase_ACP-bd"/>
</dbReference>
<evidence type="ECO:0000256" key="2">
    <source>
        <dbReference type="ARBA" id="ARBA00004792"/>
    </source>
</evidence>
<feature type="region of interest" description="N-terminal hotdog fold" evidence="9">
    <location>
        <begin position="918"/>
        <end position="1037"/>
    </location>
</feature>
<dbReference type="InterPro" id="IPR014043">
    <property type="entry name" value="Acyl_transferase_dom"/>
</dbReference>
<evidence type="ECO:0000256" key="6">
    <source>
        <dbReference type="ARBA" id="ARBA00023194"/>
    </source>
</evidence>
<evidence type="ECO:0000256" key="4">
    <source>
        <dbReference type="ARBA" id="ARBA00022553"/>
    </source>
</evidence>
<feature type="domain" description="PKS/mFAS DH" evidence="12">
    <location>
        <begin position="918"/>
        <end position="1187"/>
    </location>
</feature>
<gene>
    <name evidence="13" type="primary">pks12</name>
    <name evidence="13" type="ORF">GCM10017790_18100</name>
</gene>
<keyword evidence="4" id="KW-0597">Phosphoprotein</keyword>
<dbReference type="Gene3D" id="3.40.50.720">
    <property type="entry name" value="NAD(P)-binding Rossmann-like Domain"/>
    <property type="match status" value="2"/>
</dbReference>
<dbReference type="InterPro" id="IPR013154">
    <property type="entry name" value="ADH-like_N"/>
</dbReference>
<feature type="active site" description="Proton acceptor; for dehydratase activity" evidence="9">
    <location>
        <position position="950"/>
    </location>
</feature>
<dbReference type="PROSITE" id="PS52019">
    <property type="entry name" value="PKS_MFAS_DH"/>
    <property type="match status" value="1"/>
</dbReference>
<dbReference type="Proteomes" id="UP000635387">
    <property type="component" value="Unassembled WGS sequence"/>
</dbReference>
<dbReference type="InterPro" id="IPR055123">
    <property type="entry name" value="SpnB-like_Rossmann"/>
</dbReference>
<evidence type="ECO:0000259" key="12">
    <source>
        <dbReference type="PROSITE" id="PS52019"/>
    </source>
</evidence>
<dbReference type="InterPro" id="IPR014030">
    <property type="entry name" value="Ketoacyl_synth_N"/>
</dbReference>
<dbReference type="SUPFAM" id="SSF47336">
    <property type="entry name" value="ACP-like"/>
    <property type="match status" value="2"/>
</dbReference>
<feature type="domain" description="Carrier" evidence="10">
    <location>
        <begin position="3532"/>
        <end position="3607"/>
    </location>
</feature>
<dbReference type="InterPro" id="IPR049551">
    <property type="entry name" value="PKS_DH_C"/>
</dbReference>
<dbReference type="InterPro" id="IPR014031">
    <property type="entry name" value="Ketoacyl_synth_C"/>
</dbReference>
<dbReference type="RefSeq" id="WP_191253721.1">
    <property type="nucleotide sequence ID" value="NZ_BNAY01000002.1"/>
</dbReference>
<dbReference type="Pfam" id="PF08240">
    <property type="entry name" value="ADH_N"/>
    <property type="match status" value="1"/>
</dbReference>
<dbReference type="Pfam" id="PF02801">
    <property type="entry name" value="Ketoacyl-synt_C"/>
    <property type="match status" value="2"/>
</dbReference>
<dbReference type="Pfam" id="PF00698">
    <property type="entry name" value="Acyl_transf_1"/>
    <property type="match status" value="2"/>
</dbReference>
<dbReference type="SMART" id="SM00827">
    <property type="entry name" value="PKS_AT"/>
    <property type="match status" value="2"/>
</dbReference>
<dbReference type="SMART" id="SM00829">
    <property type="entry name" value="PKS_ER"/>
    <property type="match status" value="1"/>
</dbReference>
<keyword evidence="3" id="KW-0596">Phosphopantetheine</keyword>
<keyword evidence="7" id="KW-0511">Multifunctional enzyme</keyword>
<feature type="active site" description="Proton donor; for dehydratase activity" evidence="9">
    <location>
        <position position="1111"/>
    </location>
</feature>
<dbReference type="InterPro" id="IPR020807">
    <property type="entry name" value="PKS_DH"/>
</dbReference>
<dbReference type="SUPFAM" id="SSF51735">
    <property type="entry name" value="NAD(P)-binding Rossmann-fold domains"/>
    <property type="match status" value="5"/>
</dbReference>
<protein>
    <submittedName>
        <fullName evidence="13">Polyketide synthase</fullName>
    </submittedName>
</protein>
<dbReference type="InterPro" id="IPR020843">
    <property type="entry name" value="ER"/>
</dbReference>
<dbReference type="Pfam" id="PF00109">
    <property type="entry name" value="ketoacyl-synt"/>
    <property type="match status" value="2"/>
</dbReference>
<dbReference type="InterPro" id="IPR011032">
    <property type="entry name" value="GroES-like_sf"/>
</dbReference>
<evidence type="ECO:0000259" key="10">
    <source>
        <dbReference type="PROSITE" id="PS50075"/>
    </source>
</evidence>
<dbReference type="SUPFAM" id="SSF53901">
    <property type="entry name" value="Thiolase-like"/>
    <property type="match status" value="2"/>
</dbReference>
<keyword evidence="5" id="KW-0808">Transferase</keyword>
<dbReference type="Pfam" id="PF08990">
    <property type="entry name" value="Docking"/>
    <property type="match status" value="1"/>
</dbReference>
<dbReference type="EMBL" id="BNAY01000002">
    <property type="protein sequence ID" value="GHH09727.1"/>
    <property type="molecule type" value="Genomic_DNA"/>
</dbReference>
<dbReference type="InterPro" id="IPR002364">
    <property type="entry name" value="Quin_OxRdtase/zeta-crystal_CS"/>
</dbReference>
<dbReference type="InterPro" id="IPR020841">
    <property type="entry name" value="PKS_Beta-ketoAc_synthase_dom"/>
</dbReference>
<proteinExistence type="predicted"/>
<dbReference type="InterPro" id="IPR018201">
    <property type="entry name" value="Ketoacyl_synth_AS"/>
</dbReference>
<evidence type="ECO:0000256" key="3">
    <source>
        <dbReference type="ARBA" id="ARBA00022450"/>
    </source>
</evidence>
<evidence type="ECO:0000256" key="8">
    <source>
        <dbReference type="ARBA" id="ARBA00023315"/>
    </source>
</evidence>
<dbReference type="InterPro" id="IPR049900">
    <property type="entry name" value="PKS_mFAS_DH"/>
</dbReference>
<evidence type="ECO:0000259" key="11">
    <source>
        <dbReference type="PROSITE" id="PS52004"/>
    </source>
</evidence>
<dbReference type="Pfam" id="PF21089">
    <property type="entry name" value="PKS_DH_N"/>
    <property type="match status" value="1"/>
</dbReference>
<keyword evidence="6" id="KW-0045">Antibiotic biosynthesis</keyword>
<feature type="region of interest" description="C-terminal hotdog fold" evidence="9">
    <location>
        <begin position="1049"/>
        <end position="1187"/>
    </location>
</feature>
<dbReference type="SMART" id="SM00825">
    <property type="entry name" value="PKS_KS"/>
    <property type="match status" value="2"/>
</dbReference>
<evidence type="ECO:0000256" key="7">
    <source>
        <dbReference type="ARBA" id="ARBA00023268"/>
    </source>
</evidence>
<dbReference type="Gene3D" id="1.10.1200.10">
    <property type="entry name" value="ACP-like"/>
    <property type="match status" value="2"/>
</dbReference>
<dbReference type="InterPro" id="IPR013968">
    <property type="entry name" value="PKS_KR"/>
</dbReference>
<accession>A0ABQ3LC52</accession>
<dbReference type="InterPro" id="IPR057326">
    <property type="entry name" value="KR_dom"/>
</dbReference>
<dbReference type="PANTHER" id="PTHR43775:SF51">
    <property type="entry name" value="INACTIVE PHENOLPHTHIOCEROL SYNTHESIS POLYKETIDE SYNTHASE TYPE I PKS1-RELATED"/>
    <property type="match status" value="1"/>
</dbReference>
<dbReference type="PROSITE" id="PS00606">
    <property type="entry name" value="KS3_1"/>
    <property type="match status" value="2"/>
</dbReference>
<dbReference type="Gene3D" id="3.30.70.3290">
    <property type="match status" value="2"/>
</dbReference>
<keyword evidence="14" id="KW-1185">Reference proteome</keyword>
<name>A0ABQ3LC52_9PSEU</name>
<dbReference type="InterPro" id="IPR032821">
    <property type="entry name" value="PKS_assoc"/>
</dbReference>
<dbReference type="InterPro" id="IPR049552">
    <property type="entry name" value="PKS_DH_N"/>
</dbReference>
<dbReference type="Pfam" id="PF08659">
    <property type="entry name" value="KR"/>
    <property type="match status" value="2"/>
</dbReference>
<organism evidence="13 14">
    <name type="scientific">Amycolatopsis oliviviridis</name>
    <dbReference type="NCBI Taxonomy" id="1471590"/>
    <lineage>
        <taxon>Bacteria</taxon>
        <taxon>Bacillati</taxon>
        <taxon>Actinomycetota</taxon>
        <taxon>Actinomycetes</taxon>
        <taxon>Pseudonocardiales</taxon>
        <taxon>Pseudonocardiaceae</taxon>
        <taxon>Amycolatopsis</taxon>
    </lineage>
</organism>
<evidence type="ECO:0000313" key="13">
    <source>
        <dbReference type="EMBL" id="GHH09727.1"/>
    </source>
</evidence>
<evidence type="ECO:0000256" key="9">
    <source>
        <dbReference type="PROSITE-ProRule" id="PRU01363"/>
    </source>
</evidence>
<sequence>MTTDERTLDYLKRLTAELRETRRRLREAEESGSEPLAVIGMACRFPGGVTSPEGLWDLVDGGGDGMTGFPANRGWDTDGLYHPDPEHRGTSYSDQGGFLHDAGEFDAGFFGISPREALAMDPQQRLLLEVTWETFERAGLDTAALKGSATGVFAGAMRSEYVSGFDGGSEEVEGFLGTGSSNSVLSGRLAYTLGLEGPAVTIDTACSSSLVAVHLAAHALRSGECSLALAGGVTVMATPETFVEFSRQRGMAPNGRCKAFAAGADGTGWSEGAGMLLLERLSDARRNGHRILAVLKGSAVNQDGASNGLTAPNGPAQQRVIRAALKNAKLTAADVDAVEAHGTGTTLGDPIEAQALLATYGRERETPLWLGSIKSNIGHTQAAAGAAGIIKMVEAMRRGVLPRTLHVDEPSPHVDWTAGAVELLTEPKPWDTGDRPRRAGVSSFGMSGTNAHVILEQAPSDEAPEPERTPPAVQTWPLSARGPAALKAAAAELLSTVDTVDPLDLGWSLATTRTALESRAAIVGTGVEDLKAGLTALAEGEPAPGVVTGEPLLGRTAFLFSGMGAQRCGMGRELYDTFPAYRAAFDEACAALDPHLDRPLAGVVFGDDQKLLDRMTFAQPAMFALQVALFRLLESWGARPDYVVGHSAGELAAAHVAGVWDLAGAARMITARGRLMEAQPPGGAMIGIQATEEEVAAELTDGLAIGALNAPDSVVVSGEEAAAEALAAKFAERGRKIKRLNISHASHSARMDGMLAEFGAIAEEIPHGTPTIPVVSNVTGRLAGPDEVTVPGYWPRHVRQPVRFADGVGFLRGEGVSRFVEIGPDAVLAGMAARTLPPEGTLVVPVLRKDRPEALTAMTVLAELHVRGARVDWTTFHEGTGARTIDLPTYPFQRENYWLRGGHGTGDPGGLGLADAAHPLLGAAVPLADGAGVVLTGRISPSTHPWLSDHAVAGTVIVPGTALVELALRAGDEAGCAHLEELTLREPMVLAGPLDVQVVLAGPDEGGRRAVAVYSRAGEGAWTLHGSGTLAPQAPAANFELAEWPPRDAVAIDVADVYPVFAAAGLEYGPVFQGLKSAWRLGEEIFAETALPEDTAKADVERFGLHPALLDAGLHAIGLMSEEPGGAKLPFLWQDVTLHATGASALRLKLTPAASGAVTLRAADGTGAPVVTIGSLTLRELAPVTTATPGLDSLFRLDWTPVPTPADPAEIDWAYHGRVGGGAVPPVVVLPVFTDPEGAGIATREVLAVLQQFSTEDRFADAKLVLVTCAAIGPGRVDPAAAAVWGLGRSAQSELPGRVVLVDTETGDLTGTELAAALATGEPQLTLRDGGFAALRLSPVPGTDELSPPAEPAWRLGMAARGTLEELRLEPCPQALEPLKPGHIRVAVGAAGLNFRDALNVLGMFEGEPGPLGNEIAGVVLEVGSEVDDLVPGDRVMGVAIGGIGSITTAQRSMCARIPDGWTDEEAASVPLVFLTAYFGLKELAGLKAGESVLVHAGAGGVGMAAIQIARHLGAEVYSTASPAKQHVLREAGLDDGHIANSRTLDFERHFLATSEGRGVDVVLDALTGDFVDASLRLLPRGGRFLEMGKAGLRDPEEVAAQHPGVHYRPYDLIEAGPEQFSRMWAEVLDLFASGVLKPLPRRVWDVRRAPEAFRLLSQAKHIGKVVLTIPPGPEPEGTVLITGGTGGLGAMLAKHLIAEYGVRHLLLTSRRGPDAPGASELSQELESLGATVTIAACDSADRDAVAALLAAIPGKHPLTAVVHAAGVLDDAPIDALNSERLDRVLAPKADAAWHLHELTADLPLRWFVQFSSAAGVLGNPGQGNYAAANAFLDGLATRRRAEGLAAQSVAWGLWSGGMKGELGDAGEERMRRSGFPPIDPEEGLAMFDRAVGLDHAVLLGLKFDRATVRGSDAPISPLIRALVGGSGRAKAKTATAEQAGELRRKLAGLPAPDRDELLLDLVRREVALVLGHADAAGIAATRAFNEIGFDSLTAVELRNRLGAATGLRLPATLVFDHPTPDALKVFLRGELVGDETPAPVVVTPTTAGSGSHDDPIVIVGMGCRYPGEVTSPAELWQLVAEGRDGVGDFPADRDWPLDSLFHPDPDHRGTTYASEGAFLYDAGDFDAEFFGISPREALAIDPQQRQVLETSWEALERAGIDPASLRGTSTGVFAGALSNDYISRLSAIPEQVEGFLGTASFSSVVSGRVAYALGLEGPAVSVDTACSSSLVAVHLAAQSLRSGECSLALAGGVNVMASPDMFVEFSRQRGLAPDGRCKPFAGAADGTNWAEGVGILVLERLSDARRNGHRVLAVVKGSAVNQDGASNGLTAPNGPSQQRVIRSALANAGVESSTVDVVEAHGTGTPLGDPIEAQALLATYGRDRERPLLLGSVKSNIGHTQAAAGVAGIIKMVEAMNHGLVPASLHVDEPTPHVDWTAGDIALLTEQTSWPETGGPRRAGVSSFGISGTNAHVVLEQAPAEAEPEPSRPLPVVPLLLSGRTPDALAAQASRLSTVDFTVDTGFSLATTRTHHGCRAVVVGEPGAGLRALASGGAAQGVVTGEPASGRLAFLFTGQGSQRLGMGQGLHAAFPAFAKAYDEVAALLPLDGDLGRTGTAQPAIFALEVALYRLFESWGVRPAFVAGHSIGEIAAAHVAGVFSLEDAAKLIEARGRLMEALPEGGAMVAVQATEDEVAEFDGVAVAAVNGPDAIVLSGAEEPVLAAASALEARGRKVKRLDVSHAFHSPLMDPMLDDFAEVARSLTYAEPSIPVVSAVTGAVATELTDPGHWVRHVREPVRFADALAALSAENVTTFLEIGPAAVLSALAAGSGEAIPALRDEKDEPGTAVTALARLHVRGIDVDWPAFFAPAKPRVIDLPTYAFQHERYWLREPAVARVAGGLRHPVLASAVTSADDGSVLCTGVLPADPSDTLLVELAIRAGDESGAGTLAEFAVEAPLTGDREVQVSVGAENDGRRPVSVHTRSGAGWQRHGTGFLVAAPAPAPRVPEGTLTELTLPDDSAQLYGLHPSLLDPVLVERGWPVAWRNVTLHATGATTVRAHLSPAGELAVFDLAGAPVLSAEVTFGERPAAVTEPSESLHRIVWAPVPAGDTETSWTRREDVGAELPGAVVLELAEPAGNVADAARSATATVLAALQEWLTEPKYADTRLVVLTAGAVALSEEDGADPAAAAVWGLVRAAQSENPGRFVLVDGDGDTAILGKALATGEDQLLLREGRLYAPKLALVRAQATEAPALAGGAVLVTGGTGGLGAHLARHLVQAHGVTELVLTSRRGPDAPGAAELSDELTALGASVRIEACDVADRAAVETVLAGIPRLSGVVHAAGVLDDGLVGALTPERLATVFGPKAAAAWHLHELTKGHELAAFVLFSSAAGVFGNAGQGNYAAANAFLDGLAVHRRALGLPARSLAWGRWADGMGGALGTQAGQRLSRNGFPALSLDEGLALFDAALAADVAASVPVKLDKSGLADAAAAGQLPPVLRDLVPAVRRTAAAADAGALRLKLTGLAESEQERALLDLVRGQAAAVLGHAGAAAIAPGRGFLDLGFDSLTAVEFRTALAAATGLTLPTTVVFDYPAPDALAKYLQTELAPETGAGAAVTEQITRLEALLDGADPGDAEIDGRLKRLVAAWTAKKPAHATADLDAASPDDLLALIDDEFGPR</sequence>
<dbReference type="InterPro" id="IPR020806">
    <property type="entry name" value="PKS_PP-bd"/>
</dbReference>
<feature type="domain" description="Ketosynthase family 3 (KS3)" evidence="11">
    <location>
        <begin position="33"/>
        <end position="457"/>
    </location>
</feature>
<evidence type="ECO:0000256" key="5">
    <source>
        <dbReference type="ARBA" id="ARBA00022679"/>
    </source>
</evidence>
<dbReference type="CDD" id="cd08956">
    <property type="entry name" value="KR_3_FAS_SDR_x"/>
    <property type="match status" value="2"/>
</dbReference>
<dbReference type="Gene3D" id="3.90.180.10">
    <property type="entry name" value="Medium-chain alcohol dehydrogenases, catalytic domain"/>
    <property type="match status" value="1"/>
</dbReference>
<dbReference type="PROSITE" id="PS50075">
    <property type="entry name" value="CARRIER"/>
    <property type="match status" value="2"/>
</dbReference>
<dbReference type="SMART" id="SM00823">
    <property type="entry name" value="PKS_PP"/>
    <property type="match status" value="2"/>
</dbReference>
<dbReference type="SMART" id="SM00822">
    <property type="entry name" value="PKS_KR"/>
    <property type="match status" value="2"/>
</dbReference>
<comment type="caution">
    <text evidence="13">The sequence shown here is derived from an EMBL/GenBank/DDBJ whole genome shotgun (WGS) entry which is preliminary data.</text>
</comment>
<evidence type="ECO:0000256" key="1">
    <source>
        <dbReference type="ARBA" id="ARBA00001957"/>
    </source>
</evidence>
<dbReference type="Pfam" id="PF13602">
    <property type="entry name" value="ADH_zinc_N_2"/>
    <property type="match status" value="1"/>
</dbReference>
<dbReference type="CDD" id="cd00833">
    <property type="entry name" value="PKS"/>
    <property type="match status" value="2"/>
</dbReference>
<feature type="domain" description="Ketosynthase family 3 (KS3)" evidence="11">
    <location>
        <begin position="2054"/>
        <end position="2478"/>
    </location>
</feature>
<dbReference type="PANTHER" id="PTHR43775">
    <property type="entry name" value="FATTY ACID SYNTHASE"/>
    <property type="match status" value="1"/>
</dbReference>
<dbReference type="SUPFAM" id="SSF52151">
    <property type="entry name" value="FabD/lysophospholipase-like"/>
    <property type="match status" value="2"/>
</dbReference>
<dbReference type="InterPro" id="IPR042104">
    <property type="entry name" value="PKS_dehydratase_sf"/>
</dbReference>
<dbReference type="Pfam" id="PF00550">
    <property type="entry name" value="PP-binding"/>
    <property type="match status" value="2"/>
</dbReference>
<evidence type="ECO:0000313" key="14">
    <source>
        <dbReference type="Proteomes" id="UP000635387"/>
    </source>
</evidence>
<dbReference type="Gene3D" id="3.40.47.10">
    <property type="match status" value="2"/>
</dbReference>
<dbReference type="InterPro" id="IPR009081">
    <property type="entry name" value="PP-bd_ACP"/>
</dbReference>